<dbReference type="AlphaFoldDB" id="A0A0G1X6H4"/>
<dbReference type="PATRIC" id="fig|1620414.3.peg.587"/>
<reference evidence="1 2" key="1">
    <citation type="journal article" date="2015" name="Nature">
        <title>rRNA introns, odd ribosomes, and small enigmatic genomes across a large radiation of phyla.</title>
        <authorList>
            <person name="Brown C.T."/>
            <person name="Hug L.A."/>
            <person name="Thomas B.C."/>
            <person name="Sharon I."/>
            <person name="Castelle C.J."/>
            <person name="Singh A."/>
            <person name="Wilkins M.J."/>
            <person name="Williams K.H."/>
            <person name="Banfield J.F."/>
        </authorList>
    </citation>
    <scope>NUCLEOTIDE SEQUENCE [LARGE SCALE GENOMIC DNA]</scope>
</reference>
<comment type="caution">
    <text evidence="1">The sequence shown here is derived from an EMBL/GenBank/DDBJ whole genome shotgun (WGS) entry which is preliminary data.</text>
</comment>
<gene>
    <name evidence="1" type="ORF">VF00_C0003G0016</name>
</gene>
<organism evidence="1 2">
    <name type="scientific">candidate division Kazan bacterium GW2011_GWB1_52_7</name>
    <dbReference type="NCBI Taxonomy" id="1620414"/>
    <lineage>
        <taxon>Bacteria</taxon>
        <taxon>Bacteria division Kazan-3B-28</taxon>
    </lineage>
</organism>
<dbReference type="Proteomes" id="UP000034913">
    <property type="component" value="Unassembled WGS sequence"/>
</dbReference>
<evidence type="ECO:0008006" key="3">
    <source>
        <dbReference type="Google" id="ProtNLM"/>
    </source>
</evidence>
<evidence type="ECO:0000313" key="1">
    <source>
        <dbReference type="EMBL" id="KKW26586.1"/>
    </source>
</evidence>
<protein>
    <recommendedName>
        <fullName evidence="3">WxL domain-containing protein</fullName>
    </recommendedName>
</protein>
<sequence length="210" mass="22361">MKNKITLFLRKQAEVNRQALVLGAVLFFTGLMSTGIVSMVRAATDNTNVSLNVAAGALSVTAPAQLNFNQGTSTPGGTAIMNTGTGNIIETNDPRGTGAGWTLSGYYNNIFENADKSVNLKINDTGSVLRALWKPNDMTIENNTGVSGDVQESVMNNFPNIGSGNKLPMAVAASGNGQGTFNYVNLQFNYNVSTEATPEDYTTEFIFELV</sequence>
<proteinExistence type="predicted"/>
<accession>A0A0G1X6H4</accession>
<name>A0A0G1X6H4_UNCK3</name>
<dbReference type="EMBL" id="LCRB01000003">
    <property type="protein sequence ID" value="KKW26586.1"/>
    <property type="molecule type" value="Genomic_DNA"/>
</dbReference>
<evidence type="ECO:0000313" key="2">
    <source>
        <dbReference type="Proteomes" id="UP000034913"/>
    </source>
</evidence>